<dbReference type="Pfam" id="PF12767">
    <property type="entry name" value="SAGA-Tad1"/>
    <property type="match status" value="1"/>
</dbReference>
<evidence type="ECO:0000256" key="3">
    <source>
        <dbReference type="ARBA" id="ARBA00023163"/>
    </source>
</evidence>
<dbReference type="EMBL" id="JAPFFF010000014">
    <property type="protein sequence ID" value="KAK8871010.1"/>
    <property type="molecule type" value="Genomic_DNA"/>
</dbReference>
<comment type="caution">
    <text evidence="5">The sequence shown here is derived from an EMBL/GenBank/DDBJ whole genome shotgun (WGS) entry which is preliminary data.</text>
</comment>
<keyword evidence="2" id="KW-0805">Transcription regulation</keyword>
<keyword evidence="4" id="KW-0539">Nucleus</keyword>
<dbReference type="Proteomes" id="UP001470230">
    <property type="component" value="Unassembled WGS sequence"/>
</dbReference>
<keyword evidence="3" id="KW-0804">Transcription</keyword>
<evidence type="ECO:0000256" key="2">
    <source>
        <dbReference type="ARBA" id="ARBA00023015"/>
    </source>
</evidence>
<evidence type="ECO:0000313" key="5">
    <source>
        <dbReference type="EMBL" id="KAK8871010.1"/>
    </source>
</evidence>
<evidence type="ECO:0000256" key="1">
    <source>
        <dbReference type="ARBA" id="ARBA00004123"/>
    </source>
</evidence>
<name>A0ABR2IZF3_9EUKA</name>
<proteinExistence type="predicted"/>
<evidence type="ECO:0000313" key="6">
    <source>
        <dbReference type="Proteomes" id="UP001470230"/>
    </source>
</evidence>
<gene>
    <name evidence="5" type="ORF">M9Y10_008923</name>
</gene>
<keyword evidence="6" id="KW-1185">Reference proteome</keyword>
<organism evidence="5 6">
    <name type="scientific">Tritrichomonas musculus</name>
    <dbReference type="NCBI Taxonomy" id="1915356"/>
    <lineage>
        <taxon>Eukaryota</taxon>
        <taxon>Metamonada</taxon>
        <taxon>Parabasalia</taxon>
        <taxon>Tritrichomonadida</taxon>
        <taxon>Tritrichomonadidae</taxon>
        <taxon>Tritrichomonas</taxon>
    </lineage>
</organism>
<evidence type="ECO:0000256" key="4">
    <source>
        <dbReference type="ARBA" id="ARBA00023242"/>
    </source>
</evidence>
<accession>A0ABR2IZF3</accession>
<sequence>MSTLISESIQVGESPETSLARIKNSSNIYSQRKDCLLIKNQLIDNVTEPDYWNTLACFLHGQCSKQIFDEKMHSYLKTPEAKVLHNQLIRSIIYNAHFSMIPPPNVTLPRPAVPTHIKKTPPVTNSQPKDNFMTYTASDLRHLPSINQLHLRIKILLSSRDFDSDTKATCLIFQELKKFILFLLESSVSLLSFRGSGDPKDMTITTDQVLHVLNNNQRLAGIVSSSVITKFATTTQ</sequence>
<comment type="subcellular location">
    <subcellularLocation>
        <location evidence="1">Nucleus</location>
    </subcellularLocation>
</comment>
<reference evidence="5 6" key="1">
    <citation type="submission" date="2024-04" db="EMBL/GenBank/DDBJ databases">
        <title>Tritrichomonas musculus Genome.</title>
        <authorList>
            <person name="Alves-Ferreira E."/>
            <person name="Grigg M."/>
            <person name="Lorenzi H."/>
            <person name="Galac M."/>
        </authorList>
    </citation>
    <scope>NUCLEOTIDE SEQUENCE [LARGE SCALE GENOMIC DNA]</scope>
    <source>
        <strain evidence="5 6">EAF2021</strain>
    </source>
</reference>
<dbReference type="PANTHER" id="PTHR21277">
    <property type="entry name" value="TRANSCRIPTIONAL ADAPTER 1"/>
    <property type="match status" value="1"/>
</dbReference>
<dbReference type="InterPro" id="IPR024738">
    <property type="entry name" value="Hfi1/Tada1"/>
</dbReference>
<protein>
    <submittedName>
        <fullName evidence="5">Uncharacterized protein</fullName>
    </submittedName>
</protein>
<dbReference type="PANTHER" id="PTHR21277:SF5">
    <property type="entry name" value="TRANSCRIPTIONAL ADAPTER 1"/>
    <property type="match status" value="1"/>
</dbReference>